<dbReference type="Pfam" id="PF03987">
    <property type="entry name" value="Autophagy_act_C"/>
    <property type="match status" value="1"/>
</dbReference>
<gene>
    <name evidence="9" type="ORF">D0869_00499</name>
</gene>
<dbReference type="GO" id="GO:0061651">
    <property type="term" value="F:Atg12 conjugating enzyme activity"/>
    <property type="evidence" value="ECO:0007669"/>
    <property type="project" value="TreeGrafter"/>
</dbReference>
<dbReference type="PANTHER" id="PTHR14957">
    <property type="entry name" value="UBIQUITIN-LIKE-CONJUGATING ENZYME ATG10"/>
    <property type="match status" value="1"/>
</dbReference>
<comment type="similarity">
    <text evidence="1">Belongs to the ATG10 family.</text>
</comment>
<evidence type="ECO:0000256" key="5">
    <source>
        <dbReference type="ARBA" id="ARBA00022927"/>
    </source>
</evidence>
<dbReference type="EMBL" id="QWIJ01000014">
    <property type="protein sequence ID" value="RMX89943.1"/>
    <property type="molecule type" value="Genomic_DNA"/>
</dbReference>
<evidence type="ECO:0000256" key="8">
    <source>
        <dbReference type="SAM" id="Phobius"/>
    </source>
</evidence>
<evidence type="ECO:0000256" key="2">
    <source>
        <dbReference type="ARBA" id="ARBA00021099"/>
    </source>
</evidence>
<accession>A0A3M6XGH8</accession>
<feature type="transmembrane region" description="Helical" evidence="8">
    <location>
        <begin position="16"/>
        <end position="38"/>
    </location>
</feature>
<dbReference type="GO" id="GO:0000422">
    <property type="term" value="P:autophagy of mitochondrion"/>
    <property type="evidence" value="ECO:0007669"/>
    <property type="project" value="TreeGrafter"/>
</dbReference>
<keyword evidence="8" id="KW-0812">Transmembrane</keyword>
<proteinExistence type="inferred from homology"/>
<dbReference type="AlphaFoldDB" id="A0A3M6XGH8"/>
<name>A0A3M6XGH8_HORWE</name>
<keyword evidence="5" id="KW-0653">Protein transport</keyword>
<dbReference type="OrthoDB" id="4089664at2759"/>
<evidence type="ECO:0000313" key="9">
    <source>
        <dbReference type="EMBL" id="RMX89943.1"/>
    </source>
</evidence>
<keyword evidence="5" id="KW-0813">Transport</keyword>
<dbReference type="GO" id="GO:0000045">
    <property type="term" value="P:autophagosome assembly"/>
    <property type="evidence" value="ECO:0007669"/>
    <property type="project" value="TreeGrafter"/>
</dbReference>
<sequence>MAVVENAMDSLIGSGLYLGALQAGILLAILACVAAYWYVSEPDSEPLNMFLVSVYVFGIALGLAAVVWVAVGSFETMRRYTELVERKAKESADVAEDNEKGVQALASVWSNTVPDDRGEWQDARALENDGVHRLRITRLVRPHTSAAPHDGQNLSCATTNLEREPVSNGEAEECLPQFEEDDSEILKKSNPSGTGDQDGRKVLYDIVYSPTYQVPVLYLSFPSTNRSPLPPPDEVYDLLVPHPYRAQLQAVGPMTALSMTGEHPVTGGRAYFVHPCLTQDSMRAVMAGRQVSAVEYLALWIGVVGATVGLSLPVSLARELQSWVSTL</sequence>
<dbReference type="GO" id="GO:0032446">
    <property type="term" value="P:protein modification by small protein conjugation"/>
    <property type="evidence" value="ECO:0007669"/>
    <property type="project" value="TreeGrafter"/>
</dbReference>
<protein>
    <recommendedName>
        <fullName evidence="2">Ubiquitin-like-conjugating enzyme ATG10</fullName>
    </recommendedName>
    <alternativeName>
        <fullName evidence="7">Autophagy-related protein 10</fullName>
    </alternativeName>
</protein>
<dbReference type="VEuPathDB" id="FungiDB:BTJ68_12837"/>
<keyword evidence="6" id="KW-0072">Autophagy</keyword>
<dbReference type="PANTHER" id="PTHR14957:SF1">
    <property type="entry name" value="UBIQUITIN-LIKE-CONJUGATING ENZYME ATG10"/>
    <property type="match status" value="1"/>
</dbReference>
<keyword evidence="3" id="KW-0808">Transferase</keyword>
<dbReference type="Proteomes" id="UP000281245">
    <property type="component" value="Unassembled WGS sequence"/>
</dbReference>
<feature type="transmembrane region" description="Helical" evidence="8">
    <location>
        <begin position="296"/>
        <end position="317"/>
    </location>
</feature>
<dbReference type="GO" id="GO:0005829">
    <property type="term" value="C:cytosol"/>
    <property type="evidence" value="ECO:0007669"/>
    <property type="project" value="TreeGrafter"/>
</dbReference>
<dbReference type="InterPro" id="IPR007135">
    <property type="entry name" value="Atg3/Atg10"/>
</dbReference>
<organism evidence="9 10">
    <name type="scientific">Hortaea werneckii</name>
    <name type="common">Black yeast</name>
    <name type="synonym">Cladosporium werneckii</name>
    <dbReference type="NCBI Taxonomy" id="91943"/>
    <lineage>
        <taxon>Eukaryota</taxon>
        <taxon>Fungi</taxon>
        <taxon>Dikarya</taxon>
        <taxon>Ascomycota</taxon>
        <taxon>Pezizomycotina</taxon>
        <taxon>Dothideomycetes</taxon>
        <taxon>Dothideomycetidae</taxon>
        <taxon>Mycosphaerellales</taxon>
        <taxon>Teratosphaeriaceae</taxon>
        <taxon>Hortaea</taxon>
    </lineage>
</organism>
<comment type="caution">
    <text evidence="9">The sequence shown here is derived from an EMBL/GenBank/DDBJ whole genome shotgun (WGS) entry which is preliminary data.</text>
</comment>
<keyword evidence="8" id="KW-0472">Membrane</keyword>
<keyword evidence="8" id="KW-1133">Transmembrane helix</keyword>
<evidence type="ECO:0000256" key="7">
    <source>
        <dbReference type="ARBA" id="ARBA00029833"/>
    </source>
</evidence>
<evidence type="ECO:0000256" key="3">
    <source>
        <dbReference type="ARBA" id="ARBA00022679"/>
    </source>
</evidence>
<dbReference type="Gene3D" id="3.30.1460.50">
    <property type="match status" value="1"/>
</dbReference>
<evidence type="ECO:0000313" key="10">
    <source>
        <dbReference type="Proteomes" id="UP000281245"/>
    </source>
</evidence>
<evidence type="ECO:0000256" key="6">
    <source>
        <dbReference type="ARBA" id="ARBA00023006"/>
    </source>
</evidence>
<evidence type="ECO:0000256" key="1">
    <source>
        <dbReference type="ARBA" id="ARBA00005696"/>
    </source>
</evidence>
<keyword evidence="4" id="KW-0833">Ubl conjugation pathway</keyword>
<dbReference type="GO" id="GO:0015031">
    <property type="term" value="P:protein transport"/>
    <property type="evidence" value="ECO:0007669"/>
    <property type="project" value="UniProtKB-KW"/>
</dbReference>
<evidence type="ECO:0000256" key="4">
    <source>
        <dbReference type="ARBA" id="ARBA00022786"/>
    </source>
</evidence>
<reference evidence="9 10" key="1">
    <citation type="journal article" date="2018" name="BMC Genomics">
        <title>Genomic evidence for intraspecific hybridization in a clonal and extremely halotolerant yeast.</title>
        <authorList>
            <person name="Gostincar C."/>
            <person name="Stajich J.E."/>
            <person name="Zupancic J."/>
            <person name="Zalar P."/>
            <person name="Gunde-Cimerman N."/>
        </authorList>
    </citation>
    <scope>NUCLEOTIDE SEQUENCE [LARGE SCALE GENOMIC DNA]</scope>
    <source>
        <strain evidence="9 10">EXF-6656</strain>
    </source>
</reference>
<feature type="transmembrane region" description="Helical" evidence="8">
    <location>
        <begin position="50"/>
        <end position="71"/>
    </location>
</feature>